<dbReference type="Gene3D" id="3.40.50.1000">
    <property type="entry name" value="HAD superfamily/HAD-like"/>
    <property type="match status" value="1"/>
</dbReference>
<evidence type="ECO:0000256" key="6">
    <source>
        <dbReference type="ARBA" id="ARBA00022842"/>
    </source>
</evidence>
<dbReference type="PANTHER" id="PTHR21485:SF3">
    <property type="entry name" value="N-ACYLNEURAMINATE CYTIDYLYLTRANSFERASE"/>
    <property type="match status" value="1"/>
</dbReference>
<organism evidence="7 8">
    <name type="scientific">Compostibacter hankyongensis</name>
    <dbReference type="NCBI Taxonomy" id="1007089"/>
    <lineage>
        <taxon>Bacteria</taxon>
        <taxon>Pseudomonadati</taxon>
        <taxon>Bacteroidota</taxon>
        <taxon>Chitinophagia</taxon>
        <taxon>Chitinophagales</taxon>
        <taxon>Chitinophagaceae</taxon>
        <taxon>Compostibacter</taxon>
    </lineage>
</organism>
<dbReference type="InterPro" id="IPR010023">
    <property type="entry name" value="KdsC_fam"/>
</dbReference>
<dbReference type="RefSeq" id="WP_344979102.1">
    <property type="nucleotide sequence ID" value="NZ_BAABFN010000005.1"/>
</dbReference>
<keyword evidence="5 7" id="KW-0378">Hydrolase</keyword>
<dbReference type="SFLD" id="SFLDG01136">
    <property type="entry name" value="C1.6:_Phosphoserine_Phosphatas"/>
    <property type="match status" value="1"/>
</dbReference>
<evidence type="ECO:0000256" key="3">
    <source>
        <dbReference type="ARBA" id="ARBA00011881"/>
    </source>
</evidence>
<keyword evidence="8" id="KW-1185">Reference proteome</keyword>
<comment type="subunit">
    <text evidence="3">Homotetramer.</text>
</comment>
<evidence type="ECO:0000313" key="8">
    <source>
        <dbReference type="Proteomes" id="UP001501207"/>
    </source>
</evidence>
<name>A0ABP8FVY2_9BACT</name>
<evidence type="ECO:0000313" key="7">
    <source>
        <dbReference type="EMBL" id="GAA4312058.1"/>
    </source>
</evidence>
<dbReference type="InterPro" id="IPR023214">
    <property type="entry name" value="HAD_sf"/>
</dbReference>
<proteinExistence type="inferred from homology"/>
<evidence type="ECO:0000256" key="4">
    <source>
        <dbReference type="ARBA" id="ARBA00022723"/>
    </source>
</evidence>
<dbReference type="Proteomes" id="UP001501207">
    <property type="component" value="Unassembled WGS sequence"/>
</dbReference>
<evidence type="ECO:0000256" key="2">
    <source>
        <dbReference type="ARBA" id="ARBA00005893"/>
    </source>
</evidence>
<dbReference type="EMBL" id="BAABFN010000005">
    <property type="protein sequence ID" value="GAA4312058.1"/>
    <property type="molecule type" value="Genomic_DNA"/>
</dbReference>
<dbReference type="PANTHER" id="PTHR21485">
    <property type="entry name" value="HAD SUPERFAMILY MEMBERS CMAS AND KDSC"/>
    <property type="match status" value="1"/>
</dbReference>
<comment type="caution">
    <text evidence="7">The sequence shown here is derived from an EMBL/GenBank/DDBJ whole genome shotgun (WGS) entry which is preliminary data.</text>
</comment>
<dbReference type="GO" id="GO:0016787">
    <property type="term" value="F:hydrolase activity"/>
    <property type="evidence" value="ECO:0007669"/>
    <property type="project" value="UniProtKB-KW"/>
</dbReference>
<gene>
    <name evidence="7" type="ORF">GCM10023143_21520</name>
</gene>
<comment type="similarity">
    <text evidence="2">Belongs to the KdsC family.</text>
</comment>
<dbReference type="SFLD" id="SFLDS00003">
    <property type="entry name" value="Haloacid_Dehalogenase"/>
    <property type="match status" value="1"/>
</dbReference>
<sequence>MNVLELFRTVRTFAFDVDGVMTDGTLQLLENGALSRKMYIRDGYALQLAVKKGYRVVVISGGSAGSVRSRLESLGIKDIFLGVQDKASVLAGYVAEHELEWSSLLYMGDDVPDYTAMQMTGIPVCPADAAPEIKAICRYTSPFSGGKGCVRDVIEKVLKLHHHWEVN</sequence>
<evidence type="ECO:0000256" key="5">
    <source>
        <dbReference type="ARBA" id="ARBA00022801"/>
    </source>
</evidence>
<accession>A0ABP8FVY2</accession>
<keyword evidence="4" id="KW-0479">Metal-binding</keyword>
<dbReference type="InterPro" id="IPR036412">
    <property type="entry name" value="HAD-like_sf"/>
</dbReference>
<protein>
    <submittedName>
        <fullName evidence="7">HAD-IIIA family hydrolase</fullName>
    </submittedName>
</protein>
<dbReference type="PIRSF" id="PIRSF006118">
    <property type="entry name" value="KDO8-P_Ptase"/>
    <property type="match status" value="1"/>
</dbReference>
<dbReference type="SFLD" id="SFLDG01138">
    <property type="entry name" value="C1.6.2:_Deoxy-d-mannose-octulo"/>
    <property type="match status" value="1"/>
</dbReference>
<reference evidence="8" key="1">
    <citation type="journal article" date="2019" name="Int. J. Syst. Evol. Microbiol.">
        <title>The Global Catalogue of Microorganisms (GCM) 10K type strain sequencing project: providing services to taxonomists for standard genome sequencing and annotation.</title>
        <authorList>
            <consortium name="The Broad Institute Genomics Platform"/>
            <consortium name="The Broad Institute Genome Sequencing Center for Infectious Disease"/>
            <person name="Wu L."/>
            <person name="Ma J."/>
        </authorList>
    </citation>
    <scope>NUCLEOTIDE SEQUENCE [LARGE SCALE GENOMIC DNA]</scope>
    <source>
        <strain evidence="8">JCM 17664</strain>
    </source>
</reference>
<comment type="cofactor">
    <cofactor evidence="1">
        <name>Mg(2+)</name>
        <dbReference type="ChEBI" id="CHEBI:18420"/>
    </cofactor>
</comment>
<evidence type="ECO:0000256" key="1">
    <source>
        <dbReference type="ARBA" id="ARBA00001946"/>
    </source>
</evidence>
<keyword evidence="6" id="KW-0460">Magnesium</keyword>
<dbReference type="SUPFAM" id="SSF56784">
    <property type="entry name" value="HAD-like"/>
    <property type="match status" value="1"/>
</dbReference>
<dbReference type="InterPro" id="IPR050793">
    <property type="entry name" value="CMP-NeuNAc_synthase"/>
</dbReference>